<dbReference type="Proteomes" id="UP000246121">
    <property type="component" value="Unassembled WGS sequence"/>
</dbReference>
<gene>
    <name evidence="3" type="ORF">C4B63_10g127</name>
</gene>
<dbReference type="EMBL" id="PRFA01000010">
    <property type="protein sequence ID" value="PWU99075.1"/>
    <property type="molecule type" value="Genomic_DNA"/>
</dbReference>
<dbReference type="VEuPathDB" id="TriTrypDB:TcCLB.509997.10"/>
<dbReference type="AlphaFoldDB" id="A0A2V2VRQ6"/>
<accession>A0A2V2VRQ6</accession>
<evidence type="ECO:0000313" key="3">
    <source>
        <dbReference type="EMBL" id="PWU99075.1"/>
    </source>
</evidence>
<dbReference type="VEuPathDB" id="TriTrypDB:BCY84_00692"/>
<reference evidence="3 4" key="1">
    <citation type="journal article" date="2018" name="Microb. Genom.">
        <title>Expanding an expanded genome: long-read sequencing of Trypanosoma cruzi.</title>
        <authorList>
            <person name="Berna L."/>
            <person name="Rodriguez M."/>
            <person name="Chiribao M.L."/>
            <person name="Parodi-Talice A."/>
            <person name="Pita S."/>
            <person name="Rijo G."/>
            <person name="Alvarez-Valin F."/>
            <person name="Robello C."/>
        </authorList>
    </citation>
    <scope>NUCLEOTIDE SEQUENCE [LARGE SCALE GENOMIC DNA]</scope>
    <source>
        <strain evidence="3 4">Dm28c</strain>
    </source>
</reference>
<dbReference type="VEuPathDB" id="TriTrypDB:ECC02_007326"/>
<dbReference type="VEuPathDB" id="TriTrypDB:Tc_MARK_3086"/>
<protein>
    <recommendedName>
        <fullName evidence="2">PSP1 C-terminal domain-containing protein</fullName>
    </recommendedName>
</protein>
<dbReference type="PROSITE" id="PS51411">
    <property type="entry name" value="PSP1_C"/>
    <property type="match status" value="1"/>
</dbReference>
<proteinExistence type="predicted"/>
<dbReference type="GO" id="GO:0005737">
    <property type="term" value="C:cytoplasm"/>
    <property type="evidence" value="ECO:0007669"/>
    <property type="project" value="TreeGrafter"/>
</dbReference>
<dbReference type="VEuPathDB" id="TriTrypDB:C3747_47g253"/>
<dbReference type="PANTHER" id="PTHR43830:SF18">
    <property type="entry name" value="PSP1 C-TERMINAL DOMAIN-CONTAINING PROTEIN"/>
    <property type="match status" value="1"/>
</dbReference>
<comment type="caution">
    <text evidence="3">The sequence shown here is derived from an EMBL/GenBank/DDBJ whole genome shotgun (WGS) entry which is preliminary data.</text>
</comment>
<feature type="domain" description="PSP1 C-terminal" evidence="2">
    <location>
        <begin position="484"/>
        <end position="576"/>
    </location>
</feature>
<organism evidence="3 4">
    <name type="scientific">Trypanosoma cruzi</name>
    <dbReference type="NCBI Taxonomy" id="5693"/>
    <lineage>
        <taxon>Eukaryota</taxon>
        <taxon>Discoba</taxon>
        <taxon>Euglenozoa</taxon>
        <taxon>Kinetoplastea</taxon>
        <taxon>Metakinetoplastina</taxon>
        <taxon>Trypanosomatida</taxon>
        <taxon>Trypanosomatidae</taxon>
        <taxon>Trypanosoma</taxon>
        <taxon>Schizotrypanum</taxon>
    </lineage>
</organism>
<dbReference type="VEuPathDB" id="TriTrypDB:TcG_02873"/>
<dbReference type="PANTHER" id="PTHR43830">
    <property type="entry name" value="PROTEIN PSP1"/>
    <property type="match status" value="1"/>
</dbReference>
<evidence type="ECO:0000259" key="2">
    <source>
        <dbReference type="PROSITE" id="PS51411"/>
    </source>
</evidence>
<dbReference type="VEuPathDB" id="TriTrypDB:TcBrA4_0128630"/>
<dbReference type="VEuPathDB" id="TriTrypDB:TCSYLVIO_004286"/>
<evidence type="ECO:0000256" key="1">
    <source>
        <dbReference type="SAM" id="MobiDB-lite"/>
    </source>
</evidence>
<name>A0A2V2VRQ6_TRYCR</name>
<dbReference type="InterPro" id="IPR007557">
    <property type="entry name" value="PSP1_C"/>
</dbReference>
<sequence length="593" mass="66115">MPVISTCIAASMWKASTKNTIEAEESHYCSRSFHQGSGQFASHAAREDRPVSDFSSVRVTTQKITNTLPSHDVPRAPFRSFNGRAYAFPLSIVKRYGNALQCVSNEATPEEKNRYHAALKLPGVLWRHDPYSAKVLAATPITPEHKTSFAGGGGSSMCGIMFEENAGEWWEAVDATVESGIPFVTYNSDAWNPMYMLNPTSTPLGTVLYFPTESGAYSFGAYSAFPQQYYNTMPQAQQHFTESCTTTTTTTTTTTNMMPEAVEYRSGGGLEYCQCAAAGSITPSARPLPSASGCFLFVRSPSSLPLPAPASDASNTPRPKDATVVIAGYLGESERGGSQGHEIPFEARRPRSSQAGNTHRDYGDKFDECPSTLSMFFSLPTLFTDLTAYTKRRPPRAGKKDDSDSPLRVEDVHYVYLVGHRCRRTVCAASVLHEVGEMVVLEGDMGIEMGSVQLVLPVEEFEQMETAELARRGFPTEHDVVTAALILRNATEEETQHYNHTLRQLSKDLLKFLKYGLNPARFLSCEVQHMFFLDCEFQADCKKIYIYYRASKRVLFRELAQYLYYFYRCRIWLHEVGRCELKASGDFSQDAEI</sequence>
<dbReference type="InterPro" id="IPR047767">
    <property type="entry name" value="PSP1-like"/>
</dbReference>
<dbReference type="Pfam" id="PF04468">
    <property type="entry name" value="PSP1"/>
    <property type="match status" value="1"/>
</dbReference>
<dbReference type="VEuPathDB" id="TriTrypDB:TCDM_04283"/>
<dbReference type="VEuPathDB" id="TriTrypDB:C4B63_10g127"/>
<evidence type="ECO:0000313" key="4">
    <source>
        <dbReference type="Proteomes" id="UP000246121"/>
    </source>
</evidence>
<feature type="region of interest" description="Disordered" evidence="1">
    <location>
        <begin position="333"/>
        <end position="360"/>
    </location>
</feature>
<dbReference type="VEuPathDB" id="TriTrypDB:TcCL_Unassigned03660"/>